<evidence type="ECO:0000313" key="9">
    <source>
        <dbReference type="Ensembl" id="ENSORLP00020014537.1"/>
    </source>
</evidence>
<reference evidence="9" key="4">
    <citation type="submission" date="2025-09" db="UniProtKB">
        <authorList>
            <consortium name="Ensembl"/>
        </authorList>
    </citation>
    <scope>IDENTIFICATION</scope>
    <source>
        <strain evidence="9">HNI</strain>
    </source>
</reference>
<dbReference type="Gene3D" id="1.10.437.10">
    <property type="entry name" value="Blc2-like"/>
    <property type="match status" value="1"/>
</dbReference>
<feature type="transmembrane region" description="Helical" evidence="7">
    <location>
        <begin position="250"/>
        <end position="272"/>
    </location>
</feature>
<dbReference type="InterPro" id="IPR046371">
    <property type="entry name" value="Bcl-2_BH1-3"/>
</dbReference>
<dbReference type="PANTHER" id="PTHR11256:SF46">
    <property type="entry name" value="INDUCED MYELOID LEUKEMIA CELL DIFFERENTIATION PROTEIN MCL-1"/>
    <property type="match status" value="1"/>
</dbReference>
<feature type="domain" description="Bcl-2 Bcl-2 homology region 1-3" evidence="8">
    <location>
        <begin position="130"/>
        <end position="230"/>
    </location>
</feature>
<keyword evidence="7" id="KW-1133">Transmembrane helix</keyword>
<dbReference type="Ensembl" id="ENSORLT00020022331.1">
    <property type="protein sequence ID" value="ENSORLP00020014537.1"/>
    <property type="gene ID" value="ENSORLG00020015547.1"/>
</dbReference>
<dbReference type="Pfam" id="PF00452">
    <property type="entry name" value="Bcl-2"/>
    <property type="match status" value="1"/>
</dbReference>
<dbReference type="InterPro" id="IPR002475">
    <property type="entry name" value="Bcl2-like"/>
</dbReference>
<reference key="1">
    <citation type="journal article" date="2007" name="Nature">
        <title>The medaka draft genome and insights into vertebrate genome evolution.</title>
        <authorList>
            <person name="Kasahara M."/>
            <person name="Naruse K."/>
            <person name="Sasaki S."/>
            <person name="Nakatani Y."/>
            <person name="Qu W."/>
            <person name="Ahsan B."/>
            <person name="Yamada T."/>
            <person name="Nagayasu Y."/>
            <person name="Doi K."/>
            <person name="Kasai Y."/>
            <person name="Jindo T."/>
            <person name="Kobayashi D."/>
            <person name="Shimada A."/>
            <person name="Toyoda A."/>
            <person name="Kuroki Y."/>
            <person name="Fujiyama A."/>
            <person name="Sasaki T."/>
            <person name="Shimizu A."/>
            <person name="Asakawa S."/>
            <person name="Shimizu N."/>
            <person name="Hashimoto S."/>
            <person name="Yang J."/>
            <person name="Lee Y."/>
            <person name="Matsushima K."/>
            <person name="Sugano S."/>
            <person name="Sakaizumi M."/>
            <person name="Narita T."/>
            <person name="Ohishi K."/>
            <person name="Haga S."/>
            <person name="Ohta F."/>
            <person name="Nomoto H."/>
            <person name="Nogata K."/>
            <person name="Morishita T."/>
            <person name="Endo T."/>
            <person name="Shin-I T."/>
            <person name="Takeda H."/>
            <person name="Morishita S."/>
            <person name="Kohara Y."/>
        </authorList>
    </citation>
    <scope>NUCLEOTIDE SEQUENCE [LARGE SCALE GENOMIC DNA]</scope>
    <source>
        <strain>Hd-rR</strain>
    </source>
</reference>
<dbReference type="AlphaFoldDB" id="A0A3P9L1S3"/>
<keyword evidence="4" id="KW-0963">Cytoplasm</keyword>
<name>A0A3P9L1S3_ORYLA</name>
<reference evidence="9 10" key="2">
    <citation type="submission" date="2017-04" db="EMBL/GenBank/DDBJ databases">
        <title>CpG methylation of centromeres and impact of large insertions on vertebrate speciation.</title>
        <authorList>
            <person name="Ichikawa K."/>
            <person name="Yoshimura J."/>
            <person name="Morishita S."/>
        </authorList>
    </citation>
    <scope>NUCLEOTIDE SEQUENCE</scope>
    <source>
        <strain evidence="9 10">HNI</strain>
    </source>
</reference>
<evidence type="ECO:0000256" key="4">
    <source>
        <dbReference type="ARBA" id="ARBA00022490"/>
    </source>
</evidence>
<dbReference type="GO" id="GO:0006915">
    <property type="term" value="P:apoptotic process"/>
    <property type="evidence" value="ECO:0007669"/>
    <property type="project" value="UniProtKB-KW"/>
</dbReference>
<evidence type="ECO:0000256" key="1">
    <source>
        <dbReference type="ARBA" id="ARBA00004123"/>
    </source>
</evidence>
<comment type="similarity">
    <text evidence="3">Belongs to the Bcl-2 family.</text>
</comment>
<evidence type="ECO:0000259" key="8">
    <source>
        <dbReference type="SMART" id="SM00337"/>
    </source>
</evidence>
<accession>A0A3P9L1S3</accession>
<dbReference type="GO" id="GO:0005634">
    <property type="term" value="C:nucleus"/>
    <property type="evidence" value="ECO:0007669"/>
    <property type="project" value="UniProtKB-SubCell"/>
</dbReference>
<sequence length="285" mass="31642">MFPLQKQMVNSYITSNCGFTGHILGSRAGEMSARVPLPSTLASRVANPDPSDQLKRPQDLEYSARRFHDVDDDGSLPNTPELECEASVSGDNSGIDALNEDTTEFLTNFFRNFVGISQYRHRDNKYMSTAKRVVNDVLEKHKITYNGMIVRLSLDDQGDDMSFVSSVAKSLFADGTTNWGRIVSLLAFGAAVCQSLKEKGRGHCVDLVSQEICTYLLSEQRNWLVNNNSWDGFVEFFRVSDPESTVRNTLVAFLGIAGVGALLAQLNMMAIFKGLPASARLHNWR</sequence>
<dbReference type="Proteomes" id="UP000265180">
    <property type="component" value="Chromosome 16"/>
</dbReference>
<dbReference type="PRINTS" id="PR01866">
    <property type="entry name" value="APOPREGMCL1"/>
</dbReference>
<evidence type="ECO:0000256" key="5">
    <source>
        <dbReference type="ARBA" id="ARBA00022703"/>
    </source>
</evidence>
<evidence type="ECO:0000256" key="3">
    <source>
        <dbReference type="ARBA" id="ARBA00009458"/>
    </source>
</evidence>
<evidence type="ECO:0000256" key="7">
    <source>
        <dbReference type="SAM" id="Phobius"/>
    </source>
</evidence>
<dbReference type="InterPro" id="IPR026298">
    <property type="entry name" value="Bcl-2_fam"/>
</dbReference>
<dbReference type="SMART" id="SM00337">
    <property type="entry name" value="BCL"/>
    <property type="match status" value="1"/>
</dbReference>
<dbReference type="PANTHER" id="PTHR11256">
    <property type="entry name" value="BCL-2 RELATED"/>
    <property type="match status" value="1"/>
</dbReference>
<evidence type="ECO:0000256" key="6">
    <source>
        <dbReference type="ARBA" id="ARBA00023242"/>
    </source>
</evidence>
<dbReference type="GO" id="GO:0005737">
    <property type="term" value="C:cytoplasm"/>
    <property type="evidence" value="ECO:0007669"/>
    <property type="project" value="UniProtKB-SubCell"/>
</dbReference>
<keyword evidence="5" id="KW-0053">Apoptosis</keyword>
<protein>
    <submittedName>
        <fullName evidence="9">MCL1 apoptosis regulator, BCL2 family member b</fullName>
    </submittedName>
</protein>
<dbReference type="GO" id="GO:0042981">
    <property type="term" value="P:regulation of apoptotic process"/>
    <property type="evidence" value="ECO:0007669"/>
    <property type="project" value="InterPro"/>
</dbReference>
<reference evidence="9" key="3">
    <citation type="submission" date="2025-08" db="UniProtKB">
        <authorList>
            <consortium name="Ensembl"/>
        </authorList>
    </citation>
    <scope>IDENTIFICATION</scope>
    <source>
        <strain evidence="9">HNI</strain>
    </source>
</reference>
<keyword evidence="6" id="KW-0539">Nucleus</keyword>
<dbReference type="PRINTS" id="PR01862">
    <property type="entry name" value="BCL2FAMILY"/>
</dbReference>
<organism evidence="9 10">
    <name type="scientific">Oryzias latipes</name>
    <name type="common">Japanese rice fish</name>
    <name type="synonym">Japanese killifish</name>
    <dbReference type="NCBI Taxonomy" id="8090"/>
    <lineage>
        <taxon>Eukaryota</taxon>
        <taxon>Metazoa</taxon>
        <taxon>Chordata</taxon>
        <taxon>Craniata</taxon>
        <taxon>Vertebrata</taxon>
        <taxon>Euteleostomi</taxon>
        <taxon>Actinopterygii</taxon>
        <taxon>Neopterygii</taxon>
        <taxon>Teleostei</taxon>
        <taxon>Neoteleostei</taxon>
        <taxon>Acanthomorphata</taxon>
        <taxon>Ovalentaria</taxon>
        <taxon>Atherinomorphae</taxon>
        <taxon>Beloniformes</taxon>
        <taxon>Adrianichthyidae</taxon>
        <taxon>Oryziinae</taxon>
        <taxon>Oryzias</taxon>
    </lineage>
</organism>
<proteinExistence type="inferred from homology"/>
<dbReference type="InterPro" id="IPR013281">
    <property type="entry name" value="Apop_reg_Mc1"/>
</dbReference>
<dbReference type="SUPFAM" id="SSF56854">
    <property type="entry name" value="Bcl-2 inhibitors of programmed cell death"/>
    <property type="match status" value="1"/>
</dbReference>
<keyword evidence="7" id="KW-0472">Membrane</keyword>
<evidence type="ECO:0000313" key="10">
    <source>
        <dbReference type="Proteomes" id="UP000265180"/>
    </source>
</evidence>
<evidence type="ECO:0000256" key="2">
    <source>
        <dbReference type="ARBA" id="ARBA00004496"/>
    </source>
</evidence>
<comment type="subcellular location">
    <subcellularLocation>
        <location evidence="2">Cytoplasm</location>
    </subcellularLocation>
    <subcellularLocation>
        <location evidence="1">Nucleus</location>
    </subcellularLocation>
</comment>
<dbReference type="PROSITE" id="PS50062">
    <property type="entry name" value="BCL2_FAMILY"/>
    <property type="match status" value="1"/>
</dbReference>
<keyword evidence="7" id="KW-0812">Transmembrane</keyword>
<dbReference type="CDD" id="cd06845">
    <property type="entry name" value="Bcl-2_like"/>
    <property type="match status" value="1"/>
</dbReference>
<dbReference type="InterPro" id="IPR036834">
    <property type="entry name" value="Bcl-2-like_sf"/>
</dbReference>
<dbReference type="FunFam" id="1.10.437.10:FF:000017">
    <property type="entry name" value="MCL1, BCL2 family apoptosis regulator"/>
    <property type="match status" value="1"/>
</dbReference>